<comment type="caution">
    <text evidence="1">The sequence shown here is derived from an EMBL/GenBank/DDBJ whole genome shotgun (WGS) entry which is preliminary data.</text>
</comment>
<dbReference type="EMBL" id="JACEEZ010022968">
    <property type="protein sequence ID" value="KAG0711851.1"/>
    <property type="molecule type" value="Genomic_DNA"/>
</dbReference>
<dbReference type="Proteomes" id="UP000770661">
    <property type="component" value="Unassembled WGS sequence"/>
</dbReference>
<gene>
    <name evidence="1" type="ORF">GWK47_019722</name>
</gene>
<reference evidence="1" key="1">
    <citation type="submission" date="2020-07" db="EMBL/GenBank/DDBJ databases">
        <title>The High-quality genome of the commercially important snow crab, Chionoecetes opilio.</title>
        <authorList>
            <person name="Jeong J.-H."/>
            <person name="Ryu S."/>
        </authorList>
    </citation>
    <scope>NUCLEOTIDE SEQUENCE</scope>
    <source>
        <strain evidence="1">MADBK_172401_WGS</strain>
        <tissue evidence="1">Digestive gland</tissue>
    </source>
</reference>
<proteinExistence type="predicted"/>
<keyword evidence="2" id="KW-1185">Reference proteome</keyword>
<sequence length="254" mass="29013">MSSSKHIKPSRELRRALKGALAMARDRGYVMSGDNNPLLTPPPRDPATFFRSFPAHFDVTDRLGQQVIRFEFWNKPLIQLPGREGQRVAKRVRRSARHTGVPIARVRLVLLVPHYTHQQERRERRALKGLGAHLEVFAHQFFSRVSELPSPLPWDLLADRMFVERFQNVYGHVGDLTKVSSEDFMCRYLGAGYGDVLVPSGGQGGMGSILLVVPSRRYCDDHSGEAERQVAKWRDARTSRNGYLEAIREDPDYY</sequence>
<organism evidence="1 2">
    <name type="scientific">Chionoecetes opilio</name>
    <name type="common">Atlantic snow crab</name>
    <name type="synonym">Cancer opilio</name>
    <dbReference type="NCBI Taxonomy" id="41210"/>
    <lineage>
        <taxon>Eukaryota</taxon>
        <taxon>Metazoa</taxon>
        <taxon>Ecdysozoa</taxon>
        <taxon>Arthropoda</taxon>
        <taxon>Crustacea</taxon>
        <taxon>Multicrustacea</taxon>
        <taxon>Malacostraca</taxon>
        <taxon>Eumalacostraca</taxon>
        <taxon>Eucarida</taxon>
        <taxon>Decapoda</taxon>
        <taxon>Pleocyemata</taxon>
        <taxon>Brachyura</taxon>
        <taxon>Eubrachyura</taxon>
        <taxon>Majoidea</taxon>
        <taxon>Majidae</taxon>
        <taxon>Chionoecetes</taxon>
    </lineage>
</organism>
<protein>
    <submittedName>
        <fullName evidence="1">Uncharacterized protein</fullName>
    </submittedName>
</protein>
<evidence type="ECO:0000313" key="1">
    <source>
        <dbReference type="EMBL" id="KAG0711851.1"/>
    </source>
</evidence>
<evidence type="ECO:0000313" key="2">
    <source>
        <dbReference type="Proteomes" id="UP000770661"/>
    </source>
</evidence>
<name>A0A8J4XTW6_CHIOP</name>
<accession>A0A8J4XTW6</accession>
<dbReference type="AlphaFoldDB" id="A0A8J4XTW6"/>